<dbReference type="EMBL" id="QEKI01000007">
    <property type="protein sequence ID" value="PVY40376.1"/>
    <property type="molecule type" value="Genomic_DNA"/>
</dbReference>
<proteinExistence type="predicted"/>
<reference evidence="1 2" key="1">
    <citation type="submission" date="2018-04" db="EMBL/GenBank/DDBJ databases">
        <title>Genomic Encyclopedia of Type Strains, Phase IV (KMG-IV): sequencing the most valuable type-strain genomes for metagenomic binning, comparative biology and taxonomic classification.</title>
        <authorList>
            <person name="Goeker M."/>
        </authorList>
    </citation>
    <scope>NUCLEOTIDE SEQUENCE [LARGE SCALE GENOMIC DNA]</scope>
    <source>
        <strain evidence="1 2">DSM 100231</strain>
    </source>
</reference>
<gene>
    <name evidence="1" type="ORF">C8E01_1075</name>
</gene>
<dbReference type="OrthoDB" id="9947657at2"/>
<evidence type="ECO:0000313" key="1">
    <source>
        <dbReference type="EMBL" id="PVY40376.1"/>
    </source>
</evidence>
<name>A0A2U1AVC2_9BACT</name>
<accession>A0A2U1AVC2</accession>
<keyword evidence="2" id="KW-1185">Reference proteome</keyword>
<dbReference type="AlphaFoldDB" id="A0A2U1AVC2"/>
<dbReference type="Proteomes" id="UP000245466">
    <property type="component" value="Unassembled WGS sequence"/>
</dbReference>
<comment type="caution">
    <text evidence="1">The sequence shown here is derived from an EMBL/GenBank/DDBJ whole genome shotgun (WGS) entry which is preliminary data.</text>
</comment>
<organism evidence="1 2">
    <name type="scientific">Pontibacter virosus</name>
    <dbReference type="NCBI Taxonomy" id="1765052"/>
    <lineage>
        <taxon>Bacteria</taxon>
        <taxon>Pseudomonadati</taxon>
        <taxon>Bacteroidota</taxon>
        <taxon>Cytophagia</taxon>
        <taxon>Cytophagales</taxon>
        <taxon>Hymenobacteraceae</taxon>
        <taxon>Pontibacter</taxon>
    </lineage>
</organism>
<sequence length="65" mass="7582">MRKKKKKKGDSNPEIYPNLRAKELDRDIVNLYLEEPDLIMDSPEERLAYLKKNYSAETLASLGIK</sequence>
<evidence type="ECO:0000313" key="2">
    <source>
        <dbReference type="Proteomes" id="UP000245466"/>
    </source>
</evidence>
<dbReference type="RefSeq" id="WP_116543692.1">
    <property type="nucleotide sequence ID" value="NZ_QEKI01000007.1"/>
</dbReference>
<protein>
    <submittedName>
        <fullName evidence="1">Uncharacterized protein</fullName>
    </submittedName>
</protein>